<reference evidence="1" key="2">
    <citation type="journal article" date="2023" name="IMA Fungus">
        <title>Comparative genomic study of the Penicillium genus elucidates a diverse pangenome and 15 lateral gene transfer events.</title>
        <authorList>
            <person name="Petersen C."/>
            <person name="Sorensen T."/>
            <person name="Nielsen M.R."/>
            <person name="Sondergaard T.E."/>
            <person name="Sorensen J.L."/>
            <person name="Fitzpatrick D.A."/>
            <person name="Frisvad J.C."/>
            <person name="Nielsen K.L."/>
        </authorList>
    </citation>
    <scope>NUCLEOTIDE SEQUENCE</scope>
    <source>
        <strain evidence="1">IBT 30761</strain>
    </source>
</reference>
<accession>A0A9W9FPK9</accession>
<reference evidence="1" key="1">
    <citation type="submission" date="2022-11" db="EMBL/GenBank/DDBJ databases">
        <authorList>
            <person name="Petersen C."/>
        </authorList>
    </citation>
    <scope>NUCLEOTIDE SEQUENCE</scope>
    <source>
        <strain evidence="1">IBT 30761</strain>
    </source>
</reference>
<keyword evidence="2" id="KW-1185">Reference proteome</keyword>
<dbReference type="AlphaFoldDB" id="A0A9W9FPK9"/>
<dbReference type="EMBL" id="JAPQKI010000004">
    <property type="protein sequence ID" value="KAJ5104005.1"/>
    <property type="molecule type" value="Genomic_DNA"/>
</dbReference>
<dbReference type="PANTHER" id="PTHR34673:SF1">
    <property type="entry name" value="COLD-REGULATED PROTEIN"/>
    <property type="match status" value="1"/>
</dbReference>
<sequence>MCDIPFFPIFPICFQCGTDQNPCHCKVVGPTLALQFVNANADPTRILRYYRRGGVLPPIPVLAGIPGDTCSPILPGPQSHSRNFARPEYRMWWLTSNIGDLLARLDLLWLWLYPDGSRADGVNANLLLSVLGYPVKLNGQVSNAIPF</sequence>
<dbReference type="RefSeq" id="XP_056477385.1">
    <property type="nucleotide sequence ID" value="XM_056617028.1"/>
</dbReference>
<dbReference type="PANTHER" id="PTHR34673">
    <property type="entry name" value="COLD-REGULATED PROTEIN"/>
    <property type="match status" value="1"/>
</dbReference>
<organism evidence="1 2">
    <name type="scientific">Penicillium argentinense</name>
    <dbReference type="NCBI Taxonomy" id="1131581"/>
    <lineage>
        <taxon>Eukaryota</taxon>
        <taxon>Fungi</taxon>
        <taxon>Dikarya</taxon>
        <taxon>Ascomycota</taxon>
        <taxon>Pezizomycotina</taxon>
        <taxon>Eurotiomycetes</taxon>
        <taxon>Eurotiomycetidae</taxon>
        <taxon>Eurotiales</taxon>
        <taxon>Aspergillaceae</taxon>
        <taxon>Penicillium</taxon>
    </lineage>
</organism>
<dbReference type="Proteomes" id="UP001149074">
    <property type="component" value="Unassembled WGS sequence"/>
</dbReference>
<evidence type="ECO:0000313" key="2">
    <source>
        <dbReference type="Proteomes" id="UP001149074"/>
    </source>
</evidence>
<comment type="caution">
    <text evidence="1">The sequence shown here is derived from an EMBL/GenBank/DDBJ whole genome shotgun (WGS) entry which is preliminary data.</text>
</comment>
<dbReference type="OrthoDB" id="4412445at2759"/>
<gene>
    <name evidence="1" type="ORF">N7532_004534</name>
</gene>
<name>A0A9W9FPK9_9EURO</name>
<evidence type="ECO:0000313" key="1">
    <source>
        <dbReference type="EMBL" id="KAJ5104005.1"/>
    </source>
</evidence>
<protein>
    <submittedName>
        <fullName evidence="1">Uncharacterized protein</fullName>
    </submittedName>
</protein>
<proteinExistence type="predicted"/>
<dbReference type="GeneID" id="81356007"/>